<evidence type="ECO:0000313" key="2">
    <source>
        <dbReference type="EMBL" id="HIR59178.1"/>
    </source>
</evidence>
<organism evidence="2 3">
    <name type="scientific">Candidatus Onthousia excrementipullorum</name>
    <dbReference type="NCBI Taxonomy" id="2840884"/>
    <lineage>
        <taxon>Bacteria</taxon>
        <taxon>Bacillati</taxon>
        <taxon>Bacillota</taxon>
        <taxon>Bacilli</taxon>
        <taxon>Candidatus Onthousia</taxon>
    </lineage>
</organism>
<dbReference type="AlphaFoldDB" id="A0A9D1DUJ0"/>
<accession>A0A9D1DUJ0</accession>
<name>A0A9D1DUJ0_9FIRM</name>
<reference evidence="2" key="2">
    <citation type="journal article" date="2021" name="PeerJ">
        <title>Extensive microbial diversity within the chicken gut microbiome revealed by metagenomics and culture.</title>
        <authorList>
            <person name="Gilroy R."/>
            <person name="Ravi A."/>
            <person name="Getino M."/>
            <person name="Pursley I."/>
            <person name="Horton D.L."/>
            <person name="Alikhan N.F."/>
            <person name="Baker D."/>
            <person name="Gharbi K."/>
            <person name="Hall N."/>
            <person name="Watson M."/>
            <person name="Adriaenssens E.M."/>
            <person name="Foster-Nyarko E."/>
            <person name="Jarju S."/>
            <person name="Secka A."/>
            <person name="Antonio M."/>
            <person name="Oren A."/>
            <person name="Chaudhuri R.R."/>
            <person name="La Ragione R."/>
            <person name="Hildebrand F."/>
            <person name="Pallen M.J."/>
        </authorList>
    </citation>
    <scope>NUCLEOTIDE SEQUENCE</scope>
    <source>
        <strain evidence="2">CHK184-20233</strain>
    </source>
</reference>
<reference evidence="2" key="1">
    <citation type="submission" date="2020-10" db="EMBL/GenBank/DDBJ databases">
        <authorList>
            <person name="Gilroy R."/>
        </authorList>
    </citation>
    <scope>NUCLEOTIDE SEQUENCE</scope>
    <source>
        <strain evidence="2">CHK184-20233</strain>
    </source>
</reference>
<evidence type="ECO:0000256" key="1">
    <source>
        <dbReference type="SAM" id="Phobius"/>
    </source>
</evidence>
<dbReference type="EMBL" id="DVHC01000040">
    <property type="protein sequence ID" value="HIR59178.1"/>
    <property type="molecule type" value="Genomic_DNA"/>
</dbReference>
<proteinExistence type="predicted"/>
<keyword evidence="1" id="KW-0812">Transmembrane</keyword>
<evidence type="ECO:0000313" key="3">
    <source>
        <dbReference type="Proteomes" id="UP000824232"/>
    </source>
</evidence>
<keyword evidence="1" id="KW-1133">Transmembrane helix</keyword>
<sequence>MKNFIKNNKVTVVAFIICVIFVVLVFAIKLTFFPNEGTAIYGDRLDGIEKVEITDKQQKDIIKSLEDKDEVKSADTDIKGRTLNVLITVNDDVELDPAKALTSSVIDNLKKDQTSFYDIQVFISKDNDDTRFPIIGYKHQDKDEFSWTKDR</sequence>
<gene>
    <name evidence="2" type="ORF">IAB38_03925</name>
</gene>
<comment type="caution">
    <text evidence="2">The sequence shown here is derived from an EMBL/GenBank/DDBJ whole genome shotgun (WGS) entry which is preliminary data.</text>
</comment>
<feature type="transmembrane region" description="Helical" evidence="1">
    <location>
        <begin position="12"/>
        <end position="33"/>
    </location>
</feature>
<dbReference type="Proteomes" id="UP000824232">
    <property type="component" value="Unassembled WGS sequence"/>
</dbReference>
<protein>
    <submittedName>
        <fullName evidence="2">Uncharacterized protein</fullName>
    </submittedName>
</protein>
<keyword evidence="1" id="KW-0472">Membrane</keyword>